<dbReference type="GO" id="GO:0016747">
    <property type="term" value="F:acyltransferase activity, transferring groups other than amino-acyl groups"/>
    <property type="evidence" value="ECO:0007669"/>
    <property type="project" value="InterPro"/>
</dbReference>
<protein>
    <submittedName>
        <fullName evidence="4">GNAT family acetyltransferase</fullName>
    </submittedName>
</protein>
<gene>
    <name evidence="4" type="ORF">BAU07_01035</name>
</gene>
<dbReference type="SUPFAM" id="SSF55729">
    <property type="entry name" value="Acyl-CoA N-acyltransferases (Nat)"/>
    <property type="match status" value="1"/>
</dbReference>
<dbReference type="STRING" id="463014.BAU07_01035"/>
<dbReference type="InterPro" id="IPR050832">
    <property type="entry name" value="Bact_Acetyltransf"/>
</dbReference>
<proteinExistence type="predicted"/>
<evidence type="ECO:0000313" key="5">
    <source>
        <dbReference type="Proteomes" id="UP000091926"/>
    </source>
</evidence>
<organism evidence="4 5">
    <name type="scientific">Bordetella flabilis</name>
    <dbReference type="NCBI Taxonomy" id="463014"/>
    <lineage>
        <taxon>Bacteria</taxon>
        <taxon>Pseudomonadati</taxon>
        <taxon>Pseudomonadota</taxon>
        <taxon>Betaproteobacteria</taxon>
        <taxon>Burkholderiales</taxon>
        <taxon>Alcaligenaceae</taxon>
        <taxon>Bordetella</taxon>
    </lineage>
</organism>
<evidence type="ECO:0000313" key="4">
    <source>
        <dbReference type="EMBL" id="ANN75896.1"/>
    </source>
</evidence>
<dbReference type="PROSITE" id="PS51186">
    <property type="entry name" value="GNAT"/>
    <property type="match status" value="1"/>
</dbReference>
<accession>A0A193G8V6</accession>
<dbReference type="OrthoDB" id="1821130at2"/>
<feature type="domain" description="N-acetyltransferase" evidence="3">
    <location>
        <begin position="6"/>
        <end position="146"/>
    </location>
</feature>
<dbReference type="AlphaFoldDB" id="A0A193G8V6"/>
<evidence type="ECO:0000256" key="1">
    <source>
        <dbReference type="ARBA" id="ARBA00022679"/>
    </source>
</evidence>
<dbReference type="Proteomes" id="UP000091926">
    <property type="component" value="Chromosome"/>
</dbReference>
<keyword evidence="2" id="KW-0012">Acyltransferase</keyword>
<dbReference type="InterPro" id="IPR000182">
    <property type="entry name" value="GNAT_dom"/>
</dbReference>
<keyword evidence="1 4" id="KW-0808">Transferase</keyword>
<dbReference type="KEGG" id="bfz:BAU07_01035"/>
<dbReference type="RefSeq" id="WP_066652832.1">
    <property type="nucleotide sequence ID" value="NZ_CBCSCL010000002.1"/>
</dbReference>
<reference evidence="4 5" key="1">
    <citation type="submission" date="2016-06" db="EMBL/GenBank/DDBJ databases">
        <title>Complete genome sequences of Bordetella bronchialis and Bordetella flabilis.</title>
        <authorList>
            <person name="LiPuma J.J."/>
            <person name="Spilker T."/>
        </authorList>
    </citation>
    <scope>NUCLEOTIDE SEQUENCE [LARGE SCALE GENOMIC DNA]</scope>
    <source>
        <strain evidence="4 5">AU10664</strain>
    </source>
</reference>
<dbReference type="Pfam" id="PF00583">
    <property type="entry name" value="Acetyltransf_1"/>
    <property type="match status" value="1"/>
</dbReference>
<dbReference type="NCBIfam" id="NF002959">
    <property type="entry name" value="PRK03624.1"/>
    <property type="match status" value="1"/>
</dbReference>
<evidence type="ECO:0000256" key="2">
    <source>
        <dbReference type="ARBA" id="ARBA00023315"/>
    </source>
</evidence>
<dbReference type="CDD" id="cd04301">
    <property type="entry name" value="NAT_SF"/>
    <property type="match status" value="1"/>
</dbReference>
<sequence length="146" mass="16599">MQYPDLHIRPYRTADEAAVIELWRQCGLTRPWNDPRKDIARKSTVQPEWFLVGEVGGRVVASVMAGYDGHRGWINYLSVDPRHRRRGYAKALVANAERCFIDAGCPKINLLIRGDNTAVQHFYRGLGFSQDDVLSFGKRLIPDTQG</sequence>
<dbReference type="Gene3D" id="3.40.630.30">
    <property type="match status" value="1"/>
</dbReference>
<dbReference type="PANTHER" id="PTHR43877">
    <property type="entry name" value="AMINOALKYLPHOSPHONATE N-ACETYLTRANSFERASE-RELATED-RELATED"/>
    <property type="match status" value="1"/>
</dbReference>
<name>A0A193G8V6_9BORD</name>
<dbReference type="EMBL" id="CP016172">
    <property type="protein sequence ID" value="ANN75896.1"/>
    <property type="molecule type" value="Genomic_DNA"/>
</dbReference>
<keyword evidence="5" id="KW-1185">Reference proteome</keyword>
<dbReference type="InterPro" id="IPR016181">
    <property type="entry name" value="Acyl_CoA_acyltransferase"/>
</dbReference>
<evidence type="ECO:0000259" key="3">
    <source>
        <dbReference type="PROSITE" id="PS51186"/>
    </source>
</evidence>